<dbReference type="EMBL" id="VTPC01044146">
    <property type="protein sequence ID" value="KAF2890902.1"/>
    <property type="molecule type" value="Genomic_DNA"/>
</dbReference>
<reference evidence="1" key="1">
    <citation type="submission" date="2019-08" db="EMBL/GenBank/DDBJ databases">
        <title>The genome of the North American firefly Photinus pyralis.</title>
        <authorList>
            <consortium name="Photinus pyralis genome working group"/>
            <person name="Fallon T.R."/>
            <person name="Sander Lower S.E."/>
            <person name="Weng J.-K."/>
        </authorList>
    </citation>
    <scope>NUCLEOTIDE SEQUENCE</scope>
    <source>
        <strain evidence="1">TRF0915ILg1</strain>
        <tissue evidence="1">Whole body</tissue>
    </source>
</reference>
<proteinExistence type="predicted"/>
<dbReference type="AlphaFoldDB" id="A0A8K0CV06"/>
<comment type="caution">
    <text evidence="1">The sequence shown here is derived from an EMBL/GenBank/DDBJ whole genome shotgun (WGS) entry which is preliminary data.</text>
</comment>
<protein>
    <submittedName>
        <fullName evidence="1">Uncharacterized protein</fullName>
    </submittedName>
</protein>
<evidence type="ECO:0000313" key="2">
    <source>
        <dbReference type="Proteomes" id="UP000801492"/>
    </source>
</evidence>
<gene>
    <name evidence="1" type="ORF">ILUMI_15271</name>
</gene>
<accession>A0A8K0CV06</accession>
<organism evidence="1 2">
    <name type="scientific">Ignelater luminosus</name>
    <name type="common">Cucubano</name>
    <name type="synonym">Pyrophorus luminosus</name>
    <dbReference type="NCBI Taxonomy" id="2038154"/>
    <lineage>
        <taxon>Eukaryota</taxon>
        <taxon>Metazoa</taxon>
        <taxon>Ecdysozoa</taxon>
        <taxon>Arthropoda</taxon>
        <taxon>Hexapoda</taxon>
        <taxon>Insecta</taxon>
        <taxon>Pterygota</taxon>
        <taxon>Neoptera</taxon>
        <taxon>Endopterygota</taxon>
        <taxon>Coleoptera</taxon>
        <taxon>Polyphaga</taxon>
        <taxon>Elateriformia</taxon>
        <taxon>Elateroidea</taxon>
        <taxon>Elateridae</taxon>
        <taxon>Agrypninae</taxon>
        <taxon>Pyrophorini</taxon>
        <taxon>Ignelater</taxon>
    </lineage>
</organism>
<sequence>MFSTCTTLIAETVRNQYEKIDSLILNVKKVFLKAPLRVKVYKKSLGYLPLPPKPVLTRWRAWLQAAIFHCEHLEDNQKVVMKFDNNTAKPIETAQKPYKLPEIKKGLVYKKRILLYLQKI</sequence>
<keyword evidence="2" id="KW-1185">Reference proteome</keyword>
<evidence type="ECO:0000313" key="1">
    <source>
        <dbReference type="EMBL" id="KAF2890902.1"/>
    </source>
</evidence>
<name>A0A8K0CV06_IGNLU</name>
<dbReference type="OrthoDB" id="6769010at2759"/>
<dbReference type="Proteomes" id="UP000801492">
    <property type="component" value="Unassembled WGS sequence"/>
</dbReference>